<comment type="caution">
    <text evidence="1">The sequence shown here is derived from an EMBL/GenBank/DDBJ whole genome shotgun (WGS) entry which is preliminary data.</text>
</comment>
<gene>
    <name evidence="1" type="ORF">GDO81_020576</name>
</gene>
<accession>A0AAV6ZGH8</accession>
<organism evidence="1 2">
    <name type="scientific">Engystomops pustulosus</name>
    <name type="common">Tungara frog</name>
    <name type="synonym">Physalaemus pustulosus</name>
    <dbReference type="NCBI Taxonomy" id="76066"/>
    <lineage>
        <taxon>Eukaryota</taxon>
        <taxon>Metazoa</taxon>
        <taxon>Chordata</taxon>
        <taxon>Craniata</taxon>
        <taxon>Vertebrata</taxon>
        <taxon>Euteleostomi</taxon>
        <taxon>Amphibia</taxon>
        <taxon>Batrachia</taxon>
        <taxon>Anura</taxon>
        <taxon>Neobatrachia</taxon>
        <taxon>Hyloidea</taxon>
        <taxon>Leptodactylidae</taxon>
        <taxon>Leiuperinae</taxon>
        <taxon>Engystomops</taxon>
    </lineage>
</organism>
<dbReference type="EMBL" id="WNYA01001514">
    <property type="protein sequence ID" value="KAG8545631.1"/>
    <property type="molecule type" value="Genomic_DNA"/>
</dbReference>
<dbReference type="Proteomes" id="UP000824782">
    <property type="component" value="Unassembled WGS sequence"/>
</dbReference>
<sequence>MCDSSELGSMTEDEDRMAVEAHIRTLYILQDALKKKELLLAEPGRDYGPEASNVPFISPRLVEDLLEVLQQVVLLKQNQAEIGANYPTPSASVIGLPPDFWKRHENLRVFSRPGALIMAAACILENRYHGDKRLMEENGSSDANTGRVCEAFEAWMRHKGEYVDGSYICCGETSVHSVCEDSDLRLLLHCKMNEEQEDIAEASRWAALDVLCDARKKNLLVDTTHLMYLQQTHMGSVPLITRTLLENLILKLQVVTFKCDNKPRNETLSAYPDRRGQDVIYLCPFFWNQKNRLSLGSRLGTLILCASRMLGYRSLLDGSSPPEDPKELSADDICSAFESWMMHKQPYTEGSYPCCGETKGDSVCSYPCCGETKGDSVCSKSVMGEALRQDLPLVVKMMDGDDPRSCSRTVNWGTKLDADDGADHKQPLL</sequence>
<keyword evidence="2" id="KW-1185">Reference proteome</keyword>
<reference evidence="1" key="1">
    <citation type="thesis" date="2020" institute="ProQuest LLC" country="789 East Eisenhower Parkway, Ann Arbor, MI, USA">
        <title>Comparative Genomics and Chromosome Evolution.</title>
        <authorList>
            <person name="Mudd A.B."/>
        </authorList>
    </citation>
    <scope>NUCLEOTIDE SEQUENCE</scope>
    <source>
        <strain evidence="1">237g6f4</strain>
        <tissue evidence="1">Blood</tissue>
    </source>
</reference>
<protein>
    <submittedName>
        <fullName evidence="1">Uncharacterized protein</fullName>
    </submittedName>
</protein>
<evidence type="ECO:0000313" key="2">
    <source>
        <dbReference type="Proteomes" id="UP000824782"/>
    </source>
</evidence>
<proteinExistence type="predicted"/>
<dbReference type="AlphaFoldDB" id="A0AAV6ZGH8"/>
<name>A0AAV6ZGH8_ENGPU</name>
<evidence type="ECO:0000313" key="1">
    <source>
        <dbReference type="EMBL" id="KAG8545631.1"/>
    </source>
</evidence>